<evidence type="ECO:0000256" key="2">
    <source>
        <dbReference type="ARBA" id="ARBA00023315"/>
    </source>
</evidence>
<dbReference type="InterPro" id="IPR007965">
    <property type="entry name" value="GNAT_ATAT"/>
</dbReference>
<organism evidence="5 6">
    <name type="scientific">Piromyces finnis</name>
    <dbReference type="NCBI Taxonomy" id="1754191"/>
    <lineage>
        <taxon>Eukaryota</taxon>
        <taxon>Fungi</taxon>
        <taxon>Fungi incertae sedis</taxon>
        <taxon>Chytridiomycota</taxon>
        <taxon>Chytridiomycota incertae sedis</taxon>
        <taxon>Neocallimastigomycetes</taxon>
        <taxon>Neocallimastigales</taxon>
        <taxon>Neocallimastigaceae</taxon>
        <taxon>Piromyces</taxon>
    </lineage>
</organism>
<dbReference type="Gene3D" id="3.40.630.30">
    <property type="match status" value="1"/>
</dbReference>
<dbReference type="OrthoDB" id="447510at2759"/>
<protein>
    <submittedName>
        <fullName evidence="5">DUF738-domain-containing protein</fullName>
    </submittedName>
</protein>
<dbReference type="PANTHER" id="PTHR12327:SF0">
    <property type="entry name" value="ALPHA-TUBULIN N-ACETYLTRANSFERASE 1"/>
    <property type="match status" value="1"/>
</dbReference>
<dbReference type="PANTHER" id="PTHR12327">
    <property type="entry name" value="ALPHA-TUBULIN N-ACETYLTRANSFERASE 1"/>
    <property type="match status" value="1"/>
</dbReference>
<dbReference type="PROSITE" id="PS51730">
    <property type="entry name" value="GNAT_ATAT"/>
    <property type="match status" value="1"/>
</dbReference>
<keyword evidence="3" id="KW-0175">Coiled coil</keyword>
<dbReference type="EMBL" id="MCFH01000003">
    <property type="protein sequence ID" value="ORX59093.1"/>
    <property type="molecule type" value="Genomic_DNA"/>
</dbReference>
<dbReference type="GO" id="GO:0005874">
    <property type="term" value="C:microtubule"/>
    <property type="evidence" value="ECO:0007669"/>
    <property type="project" value="InterPro"/>
</dbReference>
<comment type="caution">
    <text evidence="5">The sequence shown here is derived from an EMBL/GenBank/DDBJ whole genome shotgun (WGS) entry which is preliminary data.</text>
</comment>
<keyword evidence="6" id="KW-1185">Reference proteome</keyword>
<accession>A0A1Y1VLC5</accession>
<feature type="coiled-coil region" evidence="3">
    <location>
        <begin position="27"/>
        <end position="54"/>
    </location>
</feature>
<reference evidence="5 6" key="2">
    <citation type="submission" date="2016-08" db="EMBL/GenBank/DDBJ databases">
        <title>Pervasive Adenine N6-methylation of Active Genes in Fungi.</title>
        <authorList>
            <consortium name="DOE Joint Genome Institute"/>
            <person name="Mondo S.J."/>
            <person name="Dannebaum R.O."/>
            <person name="Kuo R.C."/>
            <person name="Labutti K."/>
            <person name="Haridas S."/>
            <person name="Kuo A."/>
            <person name="Salamov A."/>
            <person name="Ahrendt S.R."/>
            <person name="Lipzen A."/>
            <person name="Sullivan W."/>
            <person name="Andreopoulos W.B."/>
            <person name="Clum A."/>
            <person name="Lindquist E."/>
            <person name="Daum C."/>
            <person name="Ramamoorthy G.K."/>
            <person name="Gryganskyi A."/>
            <person name="Culley D."/>
            <person name="Magnuson J.K."/>
            <person name="James T.Y."/>
            <person name="O'Malley M.A."/>
            <person name="Stajich J.E."/>
            <person name="Spatafora J.W."/>
            <person name="Visel A."/>
            <person name="Grigoriev I.V."/>
        </authorList>
    </citation>
    <scope>NUCLEOTIDE SEQUENCE [LARGE SCALE GENOMIC DNA]</scope>
    <source>
        <strain evidence="6">finn</strain>
    </source>
</reference>
<sequence>MIKEEIEIDFNTLKIFSLTSQDIKNIKKENIKRYNDLEIQIKKLGDESAKWQKLRYAITTLDIIEENPEQKLYIICGQNNDLIGYIKIGKKKLYLYDKDGVCHELVLQTILDFLITTIYQKKGIGHHLFEYVLKKENLKETNIAYDRPSDRLINFLKKHYNFTKDIPQYNNFMIFENFNF</sequence>
<keyword evidence="2" id="KW-0012">Acyltransferase</keyword>
<dbReference type="GO" id="GO:0019799">
    <property type="term" value="F:tubulin N-acetyltransferase activity"/>
    <property type="evidence" value="ECO:0007669"/>
    <property type="project" value="InterPro"/>
</dbReference>
<keyword evidence="1" id="KW-0808">Transferase</keyword>
<evidence type="ECO:0000259" key="4">
    <source>
        <dbReference type="PROSITE" id="PS51730"/>
    </source>
</evidence>
<feature type="domain" description="N-acetyltransferase" evidence="4">
    <location>
        <begin position="8"/>
        <end position="179"/>
    </location>
</feature>
<evidence type="ECO:0000313" key="5">
    <source>
        <dbReference type="EMBL" id="ORX59093.1"/>
    </source>
</evidence>
<dbReference type="Proteomes" id="UP000193719">
    <property type="component" value="Unassembled WGS sequence"/>
</dbReference>
<dbReference type="InterPro" id="IPR016181">
    <property type="entry name" value="Acyl_CoA_acyltransferase"/>
</dbReference>
<proteinExistence type="predicted"/>
<dbReference type="InterPro" id="IPR038746">
    <property type="entry name" value="Atat"/>
</dbReference>
<dbReference type="SUPFAM" id="SSF55729">
    <property type="entry name" value="Acyl-CoA N-acyltransferases (Nat)"/>
    <property type="match status" value="1"/>
</dbReference>
<evidence type="ECO:0000313" key="6">
    <source>
        <dbReference type="Proteomes" id="UP000193719"/>
    </source>
</evidence>
<evidence type="ECO:0000256" key="1">
    <source>
        <dbReference type="ARBA" id="ARBA00022679"/>
    </source>
</evidence>
<dbReference type="AlphaFoldDB" id="A0A1Y1VLC5"/>
<name>A0A1Y1VLC5_9FUNG</name>
<dbReference type="Pfam" id="PF05301">
    <property type="entry name" value="Acetyltransf_16"/>
    <property type="match status" value="1"/>
</dbReference>
<gene>
    <name evidence="5" type="ORF">BCR36DRAFT_316918</name>
</gene>
<reference evidence="5 6" key="1">
    <citation type="submission" date="2016-08" db="EMBL/GenBank/DDBJ databases">
        <title>Genomes of anaerobic fungi encode conserved fungal cellulosomes for biomass hydrolysis.</title>
        <authorList>
            <consortium name="DOE Joint Genome Institute"/>
            <person name="Haitjema C.H."/>
            <person name="Gilmore S.P."/>
            <person name="Henske J.K."/>
            <person name="Solomon K.V."/>
            <person name="De Groot R."/>
            <person name="Kuo A."/>
            <person name="Mondo S.J."/>
            <person name="Salamov A.A."/>
            <person name="Labutti K."/>
            <person name="Zhao Z."/>
            <person name="Chiniquy J."/>
            <person name="Barry K."/>
            <person name="Brewer H.M."/>
            <person name="Purvine S.O."/>
            <person name="Wright A.T."/>
            <person name="Boxma B."/>
            <person name="Van Alen T."/>
            <person name="Hackstein J.H."/>
            <person name="Baker S.E."/>
            <person name="Grigoriev I.V."/>
            <person name="O'Malley M.A."/>
        </authorList>
    </citation>
    <scope>NUCLEOTIDE SEQUENCE [LARGE SCALE GENOMIC DNA]</scope>
    <source>
        <strain evidence="6">finn</strain>
    </source>
</reference>
<evidence type="ECO:0000256" key="3">
    <source>
        <dbReference type="SAM" id="Coils"/>
    </source>
</evidence>